<feature type="compositionally biased region" description="Basic residues" evidence="1">
    <location>
        <begin position="1"/>
        <end position="16"/>
    </location>
</feature>
<keyword evidence="3" id="KW-1185">Reference proteome</keyword>
<dbReference type="Proteomes" id="UP000036987">
    <property type="component" value="Unassembled WGS sequence"/>
</dbReference>
<dbReference type="EMBL" id="LFYR01001011">
    <property type="protein sequence ID" value="KMZ65732.1"/>
    <property type="molecule type" value="Genomic_DNA"/>
</dbReference>
<comment type="caution">
    <text evidence="2">The sequence shown here is derived from an EMBL/GenBank/DDBJ whole genome shotgun (WGS) entry which is preliminary data.</text>
</comment>
<protein>
    <submittedName>
        <fullName evidence="2">Uncharacterized protein</fullName>
    </submittedName>
</protein>
<evidence type="ECO:0000313" key="3">
    <source>
        <dbReference type="Proteomes" id="UP000036987"/>
    </source>
</evidence>
<name>A0A0K9PBW6_ZOSMR</name>
<gene>
    <name evidence="2" type="ORF">ZOSMA_30G00130</name>
</gene>
<accession>A0A0K9PBW6</accession>
<reference evidence="3" key="1">
    <citation type="journal article" date="2016" name="Nature">
        <title>The genome of the seagrass Zostera marina reveals angiosperm adaptation to the sea.</title>
        <authorList>
            <person name="Olsen J.L."/>
            <person name="Rouze P."/>
            <person name="Verhelst B."/>
            <person name="Lin Y.-C."/>
            <person name="Bayer T."/>
            <person name="Collen J."/>
            <person name="Dattolo E."/>
            <person name="De Paoli E."/>
            <person name="Dittami S."/>
            <person name="Maumus F."/>
            <person name="Michel G."/>
            <person name="Kersting A."/>
            <person name="Lauritano C."/>
            <person name="Lohaus R."/>
            <person name="Toepel M."/>
            <person name="Tonon T."/>
            <person name="Vanneste K."/>
            <person name="Amirebrahimi M."/>
            <person name="Brakel J."/>
            <person name="Bostroem C."/>
            <person name="Chovatia M."/>
            <person name="Grimwood J."/>
            <person name="Jenkins J.W."/>
            <person name="Jueterbock A."/>
            <person name="Mraz A."/>
            <person name="Stam W.T."/>
            <person name="Tice H."/>
            <person name="Bornberg-Bauer E."/>
            <person name="Green P.J."/>
            <person name="Pearson G.A."/>
            <person name="Procaccini G."/>
            <person name="Duarte C.M."/>
            <person name="Schmutz J."/>
            <person name="Reusch T.B.H."/>
            <person name="Van de Peer Y."/>
        </authorList>
    </citation>
    <scope>NUCLEOTIDE SEQUENCE [LARGE SCALE GENOMIC DNA]</scope>
    <source>
        <strain evidence="3">cv. Finnish</strain>
    </source>
</reference>
<sequence length="71" mass="8327">MLSPHTRKRKSIRAKRNTMIDRSIRHAQSHAQSIRSKTGRPMSDQEAPRKPFTPIMDRIVIKTFQENQKSL</sequence>
<evidence type="ECO:0000256" key="1">
    <source>
        <dbReference type="SAM" id="MobiDB-lite"/>
    </source>
</evidence>
<feature type="region of interest" description="Disordered" evidence="1">
    <location>
        <begin position="1"/>
        <end position="56"/>
    </location>
</feature>
<proteinExistence type="predicted"/>
<evidence type="ECO:0000313" key="2">
    <source>
        <dbReference type="EMBL" id="KMZ65732.1"/>
    </source>
</evidence>
<dbReference type="AlphaFoldDB" id="A0A0K9PBW6"/>
<organism evidence="2 3">
    <name type="scientific">Zostera marina</name>
    <name type="common">Eelgrass</name>
    <dbReference type="NCBI Taxonomy" id="29655"/>
    <lineage>
        <taxon>Eukaryota</taxon>
        <taxon>Viridiplantae</taxon>
        <taxon>Streptophyta</taxon>
        <taxon>Embryophyta</taxon>
        <taxon>Tracheophyta</taxon>
        <taxon>Spermatophyta</taxon>
        <taxon>Magnoliopsida</taxon>
        <taxon>Liliopsida</taxon>
        <taxon>Zosteraceae</taxon>
        <taxon>Zostera</taxon>
    </lineage>
</organism>